<dbReference type="InterPro" id="IPR001138">
    <property type="entry name" value="Zn2Cys6_DnaBD"/>
</dbReference>
<evidence type="ECO:0000256" key="7">
    <source>
        <dbReference type="ARBA" id="ARBA00023125"/>
    </source>
</evidence>
<dbReference type="GO" id="GO:0000981">
    <property type="term" value="F:DNA-binding transcription factor activity, RNA polymerase II-specific"/>
    <property type="evidence" value="ECO:0007669"/>
    <property type="project" value="InterPro"/>
</dbReference>
<keyword evidence="10" id="KW-0863">Zinc-finger</keyword>
<keyword evidence="2" id="KW-0479">Metal-binding</keyword>
<dbReference type="GO" id="GO:0071949">
    <property type="term" value="F:FAD binding"/>
    <property type="evidence" value="ECO:0007669"/>
    <property type="project" value="InterPro"/>
</dbReference>
<dbReference type="PROSITE" id="PS00028">
    <property type="entry name" value="ZINC_FINGER_C2H2_1"/>
    <property type="match status" value="1"/>
</dbReference>
<feature type="domain" description="C2H2-type" evidence="13">
    <location>
        <begin position="401"/>
        <end position="428"/>
    </location>
</feature>
<name>A0A1S9RDV5_PENBI</name>
<dbReference type="PANTHER" id="PTHR47660:SF8">
    <property type="entry name" value="TRANSCRIPTION FACTOR WITH C2H2 AND ZN(2)-CYS(6) DNA BINDING DOMAIN (EUROFUNG)"/>
    <property type="match status" value="1"/>
</dbReference>
<dbReference type="GO" id="GO:0003677">
    <property type="term" value="F:DNA binding"/>
    <property type="evidence" value="ECO:0007669"/>
    <property type="project" value="UniProtKB-KW"/>
</dbReference>
<keyword evidence="6" id="KW-0805">Transcription regulation</keyword>
<keyword evidence="9" id="KW-0539">Nucleus</keyword>
<sequence>MPPFRIVIVGGGIAGFTAAIALRGPNRQITVLEQSRLNKEIGALISLQPNASRIVESTWGLKKEVAAARRMVDEGFRVYNTDGVLVNTVPLSTAEFGADRLCFHRRDLHDQLKEAANSPDRAGDPVTLRVASRVVDCSPLDGTVTLEGGEIVTADLIVAADGIHSVIRKHVLEDEPSPLPTGHSAYRLMIPSETLEKEEPEFCSKINPREPFTSMMVAHNCRLVMGPGRQGEVYGIVALVPDEQLNEDPGAKQSWVAEGNLDKMLETFSEFPTWVTSVFKHSADLGLWQLRDLDPLKAWHRGRVILIGDAAHAMLPTQGQGASQAIEDSEALGAFFEGISEAPSADALSEILENIFQARYARVSLIQAYSREAAKPAASKKTVTLRPDEFMKFNYRNERVYQCPTCQRGFNRRDVLQRHQAVHDKDEAEGKSSTRRTKERALEACEACATAKLSCDNERPCKRCSSKQIQCVPRSKGGRRSSERRLSYSVSLPPYSPHVGGPPPDLSTLTATPESGPSEFSVPPPSDSLPENAHEIYDSNVASADEMALATFIPHRNVQVYSPLNGFPAFFEQVMLPGLGAGDAVHGTQQPRVFDFNQDIDFTFADTDIFGTDFLPDLNKVLDVPMTFTGFEDPQQSPPDEQESASRRAAAFGRSLWLWVPEKNQHGFSEERRIPLRDSDSIPSSHQNRLDAIKIPGKLSSQDRDDILKLVLRTGGSRLSVTTFPSADYLDTLIKIGIGKRTETDAWIHPYTFYDSVYQQLRPELLTALVAGGCVCCGMPSINKTGIILQEITREGLARLVEDDNSVLRDLQYLQASMLWLDIGIFCGYTRKMQIAESYLQPLCTAVRRGAAFDRSTYTTITPYSFGNDDESLQRAWHAWVRQESLKRYEMKVPFARIAPSTDRIRLVYHLFGHDVEVATSMNRPAIISYTELTLPFPSARDLWLAPTAEAWRDIWTAKYRLKDCSELHLRDLLSDPSLMNQIPPELDLEIARSALLQGLALQVWEFRQQMLLSQNSRSGPRATTRLWLQSRQEDLYTTLQAVQEDSPSAPPVTTLLNEFVMMYLHIDIDTIQRFVGKMGELDARRAYPGLRDWSRTKEARSAIWHAGQMLRAARKVAVFQFRGFDCLAIYHAALVLWVYGLIQCGENKRLEVTTPMSDAELTPQVPLDGPENHVTKSFINHGVGRPGLMMLQSRGGNEGEVKAFCELSKPRTVMAVARQVFEGNCPLTLPDDVLPPMVQNLCSLIEDLGDLR</sequence>
<evidence type="ECO:0000256" key="6">
    <source>
        <dbReference type="ARBA" id="ARBA00023015"/>
    </source>
</evidence>
<dbReference type="PROSITE" id="PS50157">
    <property type="entry name" value="ZINC_FINGER_C2H2_2"/>
    <property type="match status" value="1"/>
</dbReference>
<keyword evidence="7" id="KW-0238">DNA-binding</keyword>
<dbReference type="Proteomes" id="UP000190744">
    <property type="component" value="Unassembled WGS sequence"/>
</dbReference>
<evidence type="ECO:0000259" key="13">
    <source>
        <dbReference type="PROSITE" id="PS50157"/>
    </source>
</evidence>
<keyword evidence="8" id="KW-0804">Transcription</keyword>
<dbReference type="SUPFAM" id="SSF57701">
    <property type="entry name" value="Zn2/Cys6 DNA-binding domain"/>
    <property type="match status" value="1"/>
</dbReference>
<dbReference type="CDD" id="cd00067">
    <property type="entry name" value="GAL4"/>
    <property type="match status" value="1"/>
</dbReference>
<evidence type="ECO:0000259" key="12">
    <source>
        <dbReference type="PROSITE" id="PS50048"/>
    </source>
</evidence>
<dbReference type="PRINTS" id="PR00420">
    <property type="entry name" value="RNGMNOXGNASE"/>
</dbReference>
<dbReference type="SUPFAM" id="SSF54373">
    <property type="entry name" value="FAD-linked reductases, C-terminal domain"/>
    <property type="match status" value="1"/>
</dbReference>
<evidence type="ECO:0000256" key="8">
    <source>
        <dbReference type="ARBA" id="ARBA00023163"/>
    </source>
</evidence>
<evidence type="ECO:0000313" key="14">
    <source>
        <dbReference type="EMBL" id="OOQ83729.1"/>
    </source>
</evidence>
<dbReference type="PROSITE" id="PS50048">
    <property type="entry name" value="ZN2_CY6_FUNGAL_2"/>
    <property type="match status" value="1"/>
</dbReference>
<evidence type="ECO:0000256" key="9">
    <source>
        <dbReference type="ARBA" id="ARBA00023242"/>
    </source>
</evidence>
<evidence type="ECO:0000313" key="15">
    <source>
        <dbReference type="Proteomes" id="UP000190744"/>
    </source>
</evidence>
<evidence type="ECO:0000256" key="2">
    <source>
        <dbReference type="ARBA" id="ARBA00022723"/>
    </source>
</evidence>
<dbReference type="PANTHER" id="PTHR47660">
    <property type="entry name" value="TRANSCRIPTION FACTOR WITH C2H2 AND ZN(2)-CYS(6) DNA BINDING DOMAIN (EUROFUNG)-RELATED-RELATED"/>
    <property type="match status" value="1"/>
</dbReference>
<dbReference type="InterPro" id="IPR036236">
    <property type="entry name" value="Znf_C2H2_sf"/>
</dbReference>
<protein>
    <submittedName>
        <fullName evidence="14">Uncharacterized protein</fullName>
    </submittedName>
</protein>
<dbReference type="SMART" id="SM00355">
    <property type="entry name" value="ZnF_C2H2"/>
    <property type="match status" value="1"/>
</dbReference>
<evidence type="ECO:0000256" key="3">
    <source>
        <dbReference type="ARBA" id="ARBA00022827"/>
    </source>
</evidence>
<evidence type="ECO:0000256" key="1">
    <source>
        <dbReference type="ARBA" id="ARBA00022630"/>
    </source>
</evidence>
<dbReference type="InterPro" id="IPR036864">
    <property type="entry name" value="Zn2-C6_fun-type_DNA-bd_sf"/>
</dbReference>
<reference evidence="15" key="1">
    <citation type="submission" date="2015-09" db="EMBL/GenBank/DDBJ databases">
        <authorList>
            <person name="Fill T.P."/>
            <person name="Baretta J.F."/>
            <person name="de Almeida L.G."/>
            <person name="Rocha M."/>
            <person name="de Souza D.H."/>
            <person name="Malavazi I."/>
            <person name="Cerdeira L.T."/>
            <person name="Hong H."/>
            <person name="Samborskyy M."/>
            <person name="de Vasconcelos A.T."/>
            <person name="Leadlay P."/>
            <person name="Rodrigues-Filho E."/>
        </authorList>
    </citation>
    <scope>NUCLEOTIDE SEQUENCE [LARGE SCALE GENOMIC DNA]</scope>
    <source>
        <strain evidence="15">LaBioMMi 136</strain>
    </source>
</reference>
<dbReference type="PROSITE" id="PS00463">
    <property type="entry name" value="ZN2_CY6_FUNGAL_1"/>
    <property type="match status" value="1"/>
</dbReference>
<comment type="caution">
    <text evidence="14">The sequence shown here is derived from an EMBL/GenBank/DDBJ whole genome shotgun (WGS) entry which is preliminary data.</text>
</comment>
<dbReference type="Pfam" id="PF01494">
    <property type="entry name" value="FAD_binding_3"/>
    <property type="match status" value="1"/>
</dbReference>
<evidence type="ECO:0000256" key="10">
    <source>
        <dbReference type="PROSITE-ProRule" id="PRU00042"/>
    </source>
</evidence>
<keyword evidence="5" id="KW-0560">Oxidoreductase</keyword>
<feature type="domain" description="Zn(2)-C6 fungal-type" evidence="12">
    <location>
        <begin position="444"/>
        <end position="472"/>
    </location>
</feature>
<dbReference type="InterPro" id="IPR013087">
    <property type="entry name" value="Znf_C2H2_type"/>
</dbReference>
<dbReference type="GO" id="GO:0008270">
    <property type="term" value="F:zinc ion binding"/>
    <property type="evidence" value="ECO:0007669"/>
    <property type="project" value="UniProtKB-KW"/>
</dbReference>
<dbReference type="EMBL" id="LJBN01000192">
    <property type="protein sequence ID" value="OOQ83729.1"/>
    <property type="molecule type" value="Genomic_DNA"/>
</dbReference>
<feature type="compositionally biased region" description="Pro residues" evidence="11">
    <location>
        <begin position="494"/>
        <end position="505"/>
    </location>
</feature>
<keyword evidence="4" id="KW-0862">Zinc</keyword>
<keyword evidence="3" id="KW-0274">FAD</keyword>
<dbReference type="GO" id="GO:0016491">
    <property type="term" value="F:oxidoreductase activity"/>
    <property type="evidence" value="ECO:0007669"/>
    <property type="project" value="UniProtKB-KW"/>
</dbReference>
<accession>A0A1S9RDV5</accession>
<dbReference type="AlphaFoldDB" id="A0A1S9RDV5"/>
<dbReference type="Gene3D" id="3.50.50.60">
    <property type="entry name" value="FAD/NAD(P)-binding domain"/>
    <property type="match status" value="1"/>
</dbReference>
<keyword evidence="1" id="KW-0285">Flavoprotein</keyword>
<evidence type="ECO:0000256" key="4">
    <source>
        <dbReference type="ARBA" id="ARBA00022833"/>
    </source>
</evidence>
<dbReference type="SUPFAM" id="SSF57667">
    <property type="entry name" value="beta-beta-alpha zinc fingers"/>
    <property type="match status" value="1"/>
</dbReference>
<evidence type="ECO:0000256" key="11">
    <source>
        <dbReference type="SAM" id="MobiDB-lite"/>
    </source>
</evidence>
<dbReference type="InterPro" id="IPR036188">
    <property type="entry name" value="FAD/NAD-bd_sf"/>
</dbReference>
<organism evidence="14 15">
    <name type="scientific">Penicillium brasilianum</name>
    <dbReference type="NCBI Taxonomy" id="104259"/>
    <lineage>
        <taxon>Eukaryota</taxon>
        <taxon>Fungi</taxon>
        <taxon>Dikarya</taxon>
        <taxon>Ascomycota</taxon>
        <taxon>Pezizomycotina</taxon>
        <taxon>Eurotiomycetes</taxon>
        <taxon>Eurotiomycetidae</taxon>
        <taxon>Eurotiales</taxon>
        <taxon>Aspergillaceae</taxon>
        <taxon>Penicillium</taxon>
    </lineage>
</organism>
<dbReference type="InterPro" id="IPR002938">
    <property type="entry name" value="FAD-bd"/>
</dbReference>
<evidence type="ECO:0000256" key="5">
    <source>
        <dbReference type="ARBA" id="ARBA00023002"/>
    </source>
</evidence>
<proteinExistence type="predicted"/>
<gene>
    <name evidence="14" type="ORF">PEBR_33287</name>
</gene>
<dbReference type="SUPFAM" id="SSF51905">
    <property type="entry name" value="FAD/NAD(P)-binding domain"/>
    <property type="match status" value="1"/>
</dbReference>
<dbReference type="Gene3D" id="3.30.160.60">
    <property type="entry name" value="Classic Zinc Finger"/>
    <property type="match status" value="1"/>
</dbReference>
<feature type="region of interest" description="Disordered" evidence="11">
    <location>
        <begin position="472"/>
        <end position="529"/>
    </location>
</feature>